<dbReference type="PATRIC" id="fig|1300341.3.peg.216"/>
<evidence type="ECO:0000313" key="2">
    <source>
        <dbReference type="EMBL" id="KPM33313.1"/>
    </source>
</evidence>
<reference evidence="2 3" key="1">
    <citation type="submission" date="2015-09" db="EMBL/GenBank/DDBJ databases">
        <title>Genome sequence of the marine flavobacterium Croceitalea dokdonensis DOKDO 023 that contains proton- and sodium-pumping rhodopsins.</title>
        <authorList>
            <person name="Kwon S.-K."/>
            <person name="Lee H.K."/>
            <person name="Kwak M.-J."/>
            <person name="Kim J.F."/>
        </authorList>
    </citation>
    <scope>NUCLEOTIDE SEQUENCE [LARGE SCALE GENOMIC DNA]</scope>
    <source>
        <strain evidence="2 3">DOKDO 023</strain>
    </source>
</reference>
<dbReference type="STRING" id="1300341.I595_216"/>
<evidence type="ECO:0000313" key="3">
    <source>
        <dbReference type="Proteomes" id="UP000050280"/>
    </source>
</evidence>
<dbReference type="Proteomes" id="UP000050280">
    <property type="component" value="Unassembled WGS sequence"/>
</dbReference>
<organism evidence="2 3">
    <name type="scientific">Croceitalea dokdonensis DOKDO 023</name>
    <dbReference type="NCBI Taxonomy" id="1300341"/>
    <lineage>
        <taxon>Bacteria</taxon>
        <taxon>Pseudomonadati</taxon>
        <taxon>Bacteroidota</taxon>
        <taxon>Flavobacteriia</taxon>
        <taxon>Flavobacteriales</taxon>
        <taxon>Flavobacteriaceae</taxon>
        <taxon>Croceitalea</taxon>
    </lineage>
</organism>
<comment type="caution">
    <text evidence="2">The sequence shown here is derived from an EMBL/GenBank/DDBJ whole genome shotgun (WGS) entry which is preliminary data.</text>
</comment>
<name>A0A0P7AN22_9FLAO</name>
<evidence type="ECO:0000256" key="1">
    <source>
        <dbReference type="SAM" id="MobiDB-lite"/>
    </source>
</evidence>
<keyword evidence="3" id="KW-1185">Reference proteome</keyword>
<feature type="compositionally biased region" description="Polar residues" evidence="1">
    <location>
        <begin position="56"/>
        <end position="69"/>
    </location>
</feature>
<dbReference type="EMBL" id="LDJX01000001">
    <property type="protein sequence ID" value="KPM33313.1"/>
    <property type="molecule type" value="Genomic_DNA"/>
</dbReference>
<feature type="region of interest" description="Disordered" evidence="1">
    <location>
        <begin position="37"/>
        <end position="69"/>
    </location>
</feature>
<protein>
    <submittedName>
        <fullName evidence="2">Helix-turn-helix domain protein</fullName>
    </submittedName>
</protein>
<feature type="compositionally biased region" description="Polar residues" evidence="1">
    <location>
        <begin position="38"/>
        <end position="50"/>
    </location>
</feature>
<proteinExistence type="predicted"/>
<dbReference type="AlphaFoldDB" id="A0A0P7AN22"/>
<accession>A0A0P7AN22</accession>
<gene>
    <name evidence="2" type="ORF">I595_216</name>
</gene>
<sequence length="93" mass="10402">MSHVLSGRNRPSLDFVMKVIQAYPEVNLYWLLNGKGSFPSNTPSQPSEAQPKSAATEGTNQNETDRSTTFGKNIKQVIIFYEDGTFTAYKPQE</sequence>